<feature type="transmembrane region" description="Helical" evidence="1">
    <location>
        <begin position="343"/>
        <end position="361"/>
    </location>
</feature>
<feature type="transmembrane region" description="Helical" evidence="1">
    <location>
        <begin position="291"/>
        <end position="308"/>
    </location>
</feature>
<feature type="transmembrane region" description="Helical" evidence="1">
    <location>
        <begin position="453"/>
        <end position="474"/>
    </location>
</feature>
<gene>
    <name evidence="2" type="ORF">DFH08DRAFT_1046019</name>
</gene>
<feature type="transmembrane region" description="Helical" evidence="1">
    <location>
        <begin position="401"/>
        <end position="421"/>
    </location>
</feature>
<keyword evidence="1" id="KW-0472">Membrane</keyword>
<sequence>MTVAAIGMSFRQNQFTHQLTLTYPSLAVEIAFRRTPTPPSHSGDRLFFCAPVAVYSVGPDAMSHHVRRHRRAALPSAASLRPILRKSMTAPRLLSPFSRRACVPAPRALRYIPRLLHLAALPPPPTQPPPLHDFPSVVNAATITTATLRSDLRQHRDHSHRRVLRYSPLVPLASTDLPHGIPMSLITRQTNILGSWGNRSISWPFCEVFSSSPLSFVACDSQKPQCPLVSVFIVPNLQFGLQGVCPRCVRALSVISFFWRVTGSAGANRPTSLFLWHPDPSRPSGPRYQNMFHIVVWLFFFLVYSQAVRQPLERSTQQPEFDEWEVVMYTMALALLCEDINRVIAFITDGILTAAFLLRIAGLSGAEDKAANLRLMSFQILSFVAPLLWMTLLTVFGGYKYVGTGLLSILSLGFGQGLYAFDASDGSKDRPSSVRPSSPDYDRFNQSPAGLMLYYLWGAITCLILLNILISLFSSVYQNVVDDAEAQYLAFFASKTVGMMTRMCTPRRSTYLLTDLHGAAGA</sequence>
<reference evidence="2" key="1">
    <citation type="submission" date="2023-03" db="EMBL/GenBank/DDBJ databases">
        <title>Massive genome expansion in bonnet fungi (Mycena s.s.) driven by repeated elements and novel gene families across ecological guilds.</title>
        <authorList>
            <consortium name="Lawrence Berkeley National Laboratory"/>
            <person name="Harder C.B."/>
            <person name="Miyauchi S."/>
            <person name="Viragh M."/>
            <person name="Kuo A."/>
            <person name="Thoen E."/>
            <person name="Andreopoulos B."/>
            <person name="Lu D."/>
            <person name="Skrede I."/>
            <person name="Drula E."/>
            <person name="Henrissat B."/>
            <person name="Morin E."/>
            <person name="Kohler A."/>
            <person name="Barry K."/>
            <person name="LaButti K."/>
            <person name="Morin E."/>
            <person name="Salamov A."/>
            <person name="Lipzen A."/>
            <person name="Mereny Z."/>
            <person name="Hegedus B."/>
            <person name="Baldrian P."/>
            <person name="Stursova M."/>
            <person name="Weitz H."/>
            <person name="Taylor A."/>
            <person name="Grigoriev I.V."/>
            <person name="Nagy L.G."/>
            <person name="Martin F."/>
            <person name="Kauserud H."/>
        </authorList>
    </citation>
    <scope>NUCLEOTIDE SEQUENCE</scope>
    <source>
        <strain evidence="2">CBHHK002</strain>
    </source>
</reference>
<feature type="transmembrane region" description="Helical" evidence="1">
    <location>
        <begin position="373"/>
        <end position="395"/>
    </location>
</feature>
<evidence type="ECO:0000313" key="3">
    <source>
        <dbReference type="Proteomes" id="UP001218218"/>
    </source>
</evidence>
<dbReference type="Proteomes" id="UP001218218">
    <property type="component" value="Unassembled WGS sequence"/>
</dbReference>
<evidence type="ECO:0000256" key="1">
    <source>
        <dbReference type="SAM" id="Phobius"/>
    </source>
</evidence>
<keyword evidence="1" id="KW-1133">Transmembrane helix</keyword>
<evidence type="ECO:0000313" key="2">
    <source>
        <dbReference type="EMBL" id="KAJ7310759.1"/>
    </source>
</evidence>
<organism evidence="2 3">
    <name type="scientific">Mycena albidolilacea</name>
    <dbReference type="NCBI Taxonomy" id="1033008"/>
    <lineage>
        <taxon>Eukaryota</taxon>
        <taxon>Fungi</taxon>
        <taxon>Dikarya</taxon>
        <taxon>Basidiomycota</taxon>
        <taxon>Agaricomycotina</taxon>
        <taxon>Agaricomycetes</taxon>
        <taxon>Agaricomycetidae</taxon>
        <taxon>Agaricales</taxon>
        <taxon>Marasmiineae</taxon>
        <taxon>Mycenaceae</taxon>
        <taxon>Mycena</taxon>
    </lineage>
</organism>
<dbReference type="EMBL" id="JARIHO010000077">
    <property type="protein sequence ID" value="KAJ7310759.1"/>
    <property type="molecule type" value="Genomic_DNA"/>
</dbReference>
<dbReference type="AlphaFoldDB" id="A0AAD6Z747"/>
<evidence type="ECO:0008006" key="4">
    <source>
        <dbReference type="Google" id="ProtNLM"/>
    </source>
</evidence>
<comment type="caution">
    <text evidence="2">The sequence shown here is derived from an EMBL/GenBank/DDBJ whole genome shotgun (WGS) entry which is preliminary data.</text>
</comment>
<protein>
    <recommendedName>
        <fullName evidence="4">Ion transport domain-containing protein</fullName>
    </recommendedName>
</protein>
<keyword evidence="3" id="KW-1185">Reference proteome</keyword>
<keyword evidence="1" id="KW-0812">Transmembrane</keyword>
<accession>A0AAD6Z747</accession>
<name>A0AAD6Z747_9AGAR</name>
<proteinExistence type="predicted"/>